<sequence>MDLFTFSSTRSGKAYNSFPVVPIVAPPTFELTELLKQALVFDNDKFCTDDFFEEPGGLGEGQARANAALGSSIPTPAGPCCWQESSKPCVPTVNKRKGVGDGGVEDGELAEGGRKAKRKRRRAAHRRKQADAHFVEHGQVPRDADRQECIQTSTQIPVTIDLGKLPSTSCGYRARNMDRGYKLASYNFEALKAEGYTVVPFEPGISKPLVDSSTGKNSCERAFEFLEQCRTAETFHKAESDHRRGDFPAVNYGITYGPGSFEPVLLQCRHNDMMARILLNEHVIRLATFASYLFSMWAPNVYAYYKGHLDKLYHHMPDLPRIFTRSVWPCAAFNFGPQVCTVAHRDCLNCPFGWCAIQALGAFDHTRGGHLILPDLKLLIEFPAGAIILIPSATLVHANTPVQPGERRISFTQFCAGGLFRYADNGFRTEDQFKAEDPEGYQVKMDEKKGRWQMGIGLWSTLEELLTPSHTGPA</sequence>
<feature type="non-terminal residue" evidence="2">
    <location>
        <position position="1"/>
    </location>
</feature>
<proteinExistence type="predicted"/>
<gene>
    <name evidence="2" type="ORF">H1R20_g216</name>
</gene>
<dbReference type="AlphaFoldDB" id="A0A9W8JJJ3"/>
<dbReference type="Proteomes" id="UP001140091">
    <property type="component" value="Unassembled WGS sequence"/>
</dbReference>
<protein>
    <submittedName>
        <fullName evidence="2">Uncharacterized protein</fullName>
    </submittedName>
</protein>
<keyword evidence="3" id="KW-1185">Reference proteome</keyword>
<feature type="region of interest" description="Disordered" evidence="1">
    <location>
        <begin position="93"/>
        <end position="131"/>
    </location>
</feature>
<dbReference type="OrthoDB" id="3020801at2759"/>
<organism evidence="2 3">
    <name type="scientific">Candolleomyces eurysporus</name>
    <dbReference type="NCBI Taxonomy" id="2828524"/>
    <lineage>
        <taxon>Eukaryota</taxon>
        <taxon>Fungi</taxon>
        <taxon>Dikarya</taxon>
        <taxon>Basidiomycota</taxon>
        <taxon>Agaricomycotina</taxon>
        <taxon>Agaricomycetes</taxon>
        <taxon>Agaricomycetidae</taxon>
        <taxon>Agaricales</taxon>
        <taxon>Agaricineae</taxon>
        <taxon>Psathyrellaceae</taxon>
        <taxon>Candolleomyces</taxon>
    </lineage>
</organism>
<comment type="caution">
    <text evidence="2">The sequence shown here is derived from an EMBL/GenBank/DDBJ whole genome shotgun (WGS) entry which is preliminary data.</text>
</comment>
<name>A0A9W8JJJ3_9AGAR</name>
<accession>A0A9W8JJJ3</accession>
<dbReference type="Gene3D" id="3.60.130.30">
    <property type="match status" value="1"/>
</dbReference>
<evidence type="ECO:0000313" key="2">
    <source>
        <dbReference type="EMBL" id="KAJ2936881.1"/>
    </source>
</evidence>
<feature type="compositionally biased region" description="Basic residues" evidence="1">
    <location>
        <begin position="115"/>
        <end position="128"/>
    </location>
</feature>
<reference evidence="2" key="1">
    <citation type="submission" date="2022-06" db="EMBL/GenBank/DDBJ databases">
        <title>Genome Sequence of Candolleomyces eurysporus.</title>
        <authorList>
            <person name="Buettner E."/>
        </authorList>
    </citation>
    <scope>NUCLEOTIDE SEQUENCE</scope>
    <source>
        <strain evidence="2">VTCC 930004</strain>
    </source>
</reference>
<evidence type="ECO:0000256" key="1">
    <source>
        <dbReference type="SAM" id="MobiDB-lite"/>
    </source>
</evidence>
<evidence type="ECO:0000313" key="3">
    <source>
        <dbReference type="Proteomes" id="UP001140091"/>
    </source>
</evidence>
<dbReference type="EMBL" id="JANBPK010000012">
    <property type="protein sequence ID" value="KAJ2936881.1"/>
    <property type="molecule type" value="Genomic_DNA"/>
</dbReference>